<feature type="coiled-coil region" evidence="5">
    <location>
        <begin position="37"/>
        <end position="64"/>
    </location>
</feature>
<evidence type="ECO:0000256" key="2">
    <source>
        <dbReference type="ARBA" id="ARBA00022490"/>
    </source>
</evidence>
<dbReference type="OrthoDB" id="10254663at2759"/>
<reference evidence="7 8" key="1">
    <citation type="submission" date="2016-07" db="EMBL/GenBank/DDBJ databases">
        <title>Pervasive Adenine N6-methylation of Active Genes in Fungi.</title>
        <authorList>
            <consortium name="DOE Joint Genome Institute"/>
            <person name="Mondo S.J."/>
            <person name="Dannebaum R.O."/>
            <person name="Kuo R.C."/>
            <person name="Labutti K."/>
            <person name="Haridas S."/>
            <person name="Kuo A."/>
            <person name="Salamov A."/>
            <person name="Ahrendt S.R."/>
            <person name="Lipzen A."/>
            <person name="Sullivan W."/>
            <person name="Andreopoulos W.B."/>
            <person name="Clum A."/>
            <person name="Lindquist E."/>
            <person name="Daum C."/>
            <person name="Ramamoorthy G.K."/>
            <person name="Gryganskyi A."/>
            <person name="Culley D."/>
            <person name="Magnuson J.K."/>
            <person name="James T.Y."/>
            <person name="O'Malley M.A."/>
            <person name="Stajich J.E."/>
            <person name="Spatafora J.W."/>
            <person name="Visel A."/>
            <person name="Grigoriev I.V."/>
        </authorList>
    </citation>
    <scope>NUCLEOTIDE SEQUENCE [LARGE SCALE GENOMIC DNA]</scope>
    <source>
        <strain evidence="7 8">JEL800</strain>
    </source>
</reference>
<feature type="coiled-coil region" evidence="5">
    <location>
        <begin position="410"/>
        <end position="551"/>
    </location>
</feature>
<feature type="coiled-coil region" evidence="5">
    <location>
        <begin position="617"/>
        <end position="914"/>
    </location>
</feature>
<keyword evidence="5" id="KW-0175">Coiled coil</keyword>
<feature type="region of interest" description="Disordered" evidence="6">
    <location>
        <begin position="563"/>
        <end position="615"/>
    </location>
</feature>
<feature type="coiled-coil region" evidence="5">
    <location>
        <begin position="122"/>
        <end position="180"/>
    </location>
</feature>
<keyword evidence="2" id="KW-0963">Cytoplasm</keyword>
<dbReference type="GO" id="GO:0005814">
    <property type="term" value="C:centriole"/>
    <property type="evidence" value="ECO:0007669"/>
    <property type="project" value="UniProtKB-SubCell"/>
</dbReference>
<feature type="coiled-coil region" evidence="5">
    <location>
        <begin position="293"/>
        <end position="352"/>
    </location>
</feature>
<comment type="subcellular location">
    <subcellularLocation>
        <location evidence="1">Cytoplasm</location>
        <location evidence="1">Cytoskeleton</location>
        <location evidence="1">Microtubule organizing center</location>
        <location evidence="1">Centrosome</location>
        <location evidence="1">Centriole</location>
    </subcellularLocation>
</comment>
<dbReference type="PANTHER" id="PTHR20544:SF0">
    <property type="entry name" value="NUCLEOPROTEIN TPR_MLP1 DOMAIN-CONTAINING PROTEIN"/>
    <property type="match status" value="1"/>
</dbReference>
<evidence type="ECO:0000256" key="4">
    <source>
        <dbReference type="ARBA" id="ARBA00038123"/>
    </source>
</evidence>
<comment type="similarity">
    <text evidence="4">Belongs to the CEP135/TSGA10 family.</text>
</comment>
<gene>
    <name evidence="7" type="ORF">BCR33DRAFT_729310</name>
</gene>
<accession>A0A1Y2AG23</accession>
<dbReference type="SUPFAM" id="SSF58100">
    <property type="entry name" value="Bacterial hemolysins"/>
    <property type="match status" value="1"/>
</dbReference>
<organism evidence="7 8">
    <name type="scientific">Rhizoclosmatium globosum</name>
    <dbReference type="NCBI Taxonomy" id="329046"/>
    <lineage>
        <taxon>Eukaryota</taxon>
        <taxon>Fungi</taxon>
        <taxon>Fungi incertae sedis</taxon>
        <taxon>Chytridiomycota</taxon>
        <taxon>Chytridiomycota incertae sedis</taxon>
        <taxon>Chytridiomycetes</taxon>
        <taxon>Chytridiales</taxon>
        <taxon>Chytriomycetaceae</taxon>
        <taxon>Rhizoclosmatium</taxon>
    </lineage>
</organism>
<dbReference type="STRING" id="329046.A0A1Y2AG23"/>
<dbReference type="SUPFAM" id="SSF57997">
    <property type="entry name" value="Tropomyosin"/>
    <property type="match status" value="1"/>
</dbReference>
<evidence type="ECO:0000313" key="8">
    <source>
        <dbReference type="Proteomes" id="UP000193642"/>
    </source>
</evidence>
<feature type="compositionally biased region" description="Polar residues" evidence="6">
    <location>
        <begin position="1171"/>
        <end position="1181"/>
    </location>
</feature>
<feature type="coiled-coil region" evidence="5">
    <location>
        <begin position="971"/>
        <end position="1143"/>
    </location>
</feature>
<comment type="caution">
    <text evidence="7">The sequence shown here is derived from an EMBL/GenBank/DDBJ whole genome shotgun (WGS) entry which is preliminary data.</text>
</comment>
<dbReference type="AlphaFoldDB" id="A0A1Y2AG23"/>
<feature type="compositionally biased region" description="Low complexity" evidence="6">
    <location>
        <begin position="1182"/>
        <end position="1192"/>
    </location>
</feature>
<dbReference type="EMBL" id="MCGO01000200">
    <property type="protein sequence ID" value="ORY21568.1"/>
    <property type="molecule type" value="Genomic_DNA"/>
</dbReference>
<keyword evidence="3" id="KW-0206">Cytoskeleton</keyword>
<sequence>MLSAEADFLRHRLAQLDYRESFDMSSAALIRHLLADLVQTTDSARRFKSEAEKARREKAALGEQVAPLRAELARLTAENNAVHLDLVRMSDDRDARDRKAADQLRRAKLEQDDLKFMAAQYAQKLSAEQKRNAEDREKAEQTMAKLGLFDTSLGNSSKKLGSLDAKKKQQETLLERLQKIDIDTGLEPLAHPSPAFTPPEPITINALQITQSRVDQLEKTVSELSNQNADLESQLHECRDQVVEREKEVMRLGAQLELARANQFSNVQVHGKPLDYMRDEGAPSSPTQTIHQLPIARARIEQLESQIEHLQAHIDTLEQERAGVVAEKAQFAQGFKDERDFLKMELEAEREKNRGLILGVGKVEKMVEGLKVLKEGLLRDGRPVSGGGGAEAGRKSVNGQDFSLDLVNEIEKFQNTIRNLESIVNEKTTRVQQLEFELAEQRNAYGSVQDIRALESKAQELQTQLKEKDRHRSGLERDVAALRRQLDVAVKTGEKVDPLEDELQTLRAEKEDVERELGFVTKERNDIIAILERFEAQLTEMHETVEQLTADRDNMTSLYQQTHGELQKLRAKASTTPSPLQPQPQRPGSTTPKQQSPLSPQQEAKTSPTKSKPDVTATTLQINLEMANLRIEELQQREKTLLTDISNLQGDLKATLFRHREHQAHAEETVRQIEVERDTAKQDVEDKLLLIRALEEKVEIVNAKVAFKEQEVVEGKRRIEELVGVVGVVEGNLADANMQLKEARSKLTETQSKLDTTQTQLLQYQKECREQAEKISMHRDLISKVDQDRDHYRNEIDEQTERLSEAKAALETTQAAFSKAQGDLAQAYEQLEQMSSQLDAQDRELSGLLGQVRVLTVERDRYLGEQNRAHEDLRNLSADLAAMTKESQVLNAEITSLARERDAIKSDLSECENQISYLDSLVREKDHEKDHAMNSYMKVVQERDRLDLQLRTSTEEVGHLRMEIIMRDKRVAQVQRELEESQSNLAKLKIDLGAYEKQCSNLTKSLATTERTCRHLETEKQRLLREVGAVRDLAQTFDRTRDTVQMELSSAKMEAERLTKNLEKALAEQDHLVNELRNEKLKYERLESLLAAERTKKMVIEKSERDNLLGQQASSLSAVTRELAAANQELQLSRQTVDRLEGLVQSQGQELEECRLRIQVLVEANEKGKQPVTQSKETQPFSRSVSSSSYTSGQETDLEKRIKSELESTKEQLRSYEKQIEERLSRTSTPK</sequence>
<dbReference type="Proteomes" id="UP000193642">
    <property type="component" value="Unassembled WGS sequence"/>
</dbReference>
<feature type="coiled-coil region" evidence="5">
    <location>
        <begin position="207"/>
        <end position="248"/>
    </location>
</feature>
<feature type="region of interest" description="Disordered" evidence="6">
    <location>
        <begin position="1167"/>
        <end position="1231"/>
    </location>
</feature>
<proteinExistence type="inferred from homology"/>
<dbReference type="InterPro" id="IPR051877">
    <property type="entry name" value="Centriole_BasalBody_StrucProt"/>
</dbReference>
<evidence type="ECO:0000256" key="1">
    <source>
        <dbReference type="ARBA" id="ARBA00004114"/>
    </source>
</evidence>
<dbReference type="PANTHER" id="PTHR20544">
    <property type="entry name" value="CENTROSOMAL PROTEIN CEP135"/>
    <property type="match status" value="1"/>
</dbReference>
<dbReference type="Gene3D" id="1.10.287.1490">
    <property type="match status" value="3"/>
</dbReference>
<evidence type="ECO:0000256" key="3">
    <source>
        <dbReference type="ARBA" id="ARBA00023212"/>
    </source>
</evidence>
<keyword evidence="8" id="KW-1185">Reference proteome</keyword>
<evidence type="ECO:0000256" key="5">
    <source>
        <dbReference type="SAM" id="Coils"/>
    </source>
</evidence>
<feature type="compositionally biased region" description="Basic and acidic residues" evidence="6">
    <location>
        <begin position="1197"/>
        <end position="1225"/>
    </location>
</feature>
<evidence type="ECO:0000256" key="6">
    <source>
        <dbReference type="SAM" id="MobiDB-lite"/>
    </source>
</evidence>
<evidence type="ECO:0000313" key="7">
    <source>
        <dbReference type="EMBL" id="ORY21568.1"/>
    </source>
</evidence>
<protein>
    <submittedName>
        <fullName evidence="7">Uncharacterized protein</fullName>
    </submittedName>
</protein>
<dbReference type="Gene3D" id="6.10.250.3110">
    <property type="match status" value="2"/>
</dbReference>
<name>A0A1Y2AG23_9FUNG</name>
<feature type="compositionally biased region" description="Polar residues" evidence="6">
    <location>
        <begin position="588"/>
        <end position="615"/>
    </location>
</feature>